<evidence type="ECO:0000256" key="1">
    <source>
        <dbReference type="SAM" id="SignalP"/>
    </source>
</evidence>
<reference evidence="2 3" key="1">
    <citation type="submission" date="2019-10" db="EMBL/GenBank/DDBJ databases">
        <title>Pseudopuniceibacterium sp. HQ09 islated from Antarctica.</title>
        <authorList>
            <person name="Liao L."/>
            <person name="Su S."/>
            <person name="Chen B."/>
            <person name="Yu Y."/>
        </authorList>
    </citation>
    <scope>NUCLEOTIDE SEQUENCE [LARGE SCALE GENOMIC DNA]</scope>
    <source>
        <strain evidence="2 3">HQ09</strain>
    </source>
</reference>
<protein>
    <submittedName>
        <fullName evidence="2">DUF3168 domain-containing protein</fullName>
    </submittedName>
</protein>
<name>A0A7L9WK83_9RHOB</name>
<evidence type="ECO:0000313" key="2">
    <source>
        <dbReference type="EMBL" id="QOL79786.1"/>
    </source>
</evidence>
<dbReference type="InterPro" id="IPR053745">
    <property type="entry name" value="Viral_Tail_Comp_sf"/>
</dbReference>
<dbReference type="Pfam" id="PF11367">
    <property type="entry name" value="Tail_completion_gp17"/>
    <property type="match status" value="1"/>
</dbReference>
<keyword evidence="1" id="KW-0732">Signal</keyword>
<gene>
    <name evidence="2" type="ORF">F3W81_02500</name>
</gene>
<dbReference type="RefSeq" id="WP_193082103.1">
    <property type="nucleotide sequence ID" value="NZ_CP045201.1"/>
</dbReference>
<dbReference type="InterPro" id="IPR021508">
    <property type="entry name" value="Gp17-like"/>
</dbReference>
<keyword evidence="3" id="KW-1185">Reference proteome</keyword>
<organism evidence="2 3">
    <name type="scientific">Pseudooceanicola spongiae</name>
    <dbReference type="NCBI Taxonomy" id="2613965"/>
    <lineage>
        <taxon>Bacteria</taxon>
        <taxon>Pseudomonadati</taxon>
        <taxon>Pseudomonadota</taxon>
        <taxon>Alphaproteobacteria</taxon>
        <taxon>Rhodobacterales</taxon>
        <taxon>Paracoccaceae</taxon>
        <taxon>Pseudooceanicola</taxon>
    </lineage>
</organism>
<evidence type="ECO:0000313" key="3">
    <source>
        <dbReference type="Proteomes" id="UP000594118"/>
    </source>
</evidence>
<dbReference type="Proteomes" id="UP000594118">
    <property type="component" value="Chromosome"/>
</dbReference>
<accession>A0A7L9WK83</accession>
<sequence length="136" mass="14234">MTYAVSAALQAAIFQHLSADAALVALVGANIFDAPPAGTPPATYVSLGEEQVSDRSDKTGAGALHDLTVSVITEESGFQVAKTIAAAISDALAQPLPALTRGFLVSLNFLKAQARRDEAGALRRIDLKFRARVQDN</sequence>
<dbReference type="AlphaFoldDB" id="A0A7L9WK83"/>
<feature type="signal peptide" evidence="1">
    <location>
        <begin position="1"/>
        <end position="21"/>
    </location>
</feature>
<feature type="chain" id="PRO_5032869135" evidence="1">
    <location>
        <begin position="22"/>
        <end position="136"/>
    </location>
</feature>
<proteinExistence type="predicted"/>
<dbReference type="KEGG" id="pshq:F3W81_02500"/>
<dbReference type="Gene3D" id="3.30.2000.30">
    <property type="match status" value="1"/>
</dbReference>
<dbReference type="EMBL" id="CP045201">
    <property type="protein sequence ID" value="QOL79786.1"/>
    <property type="molecule type" value="Genomic_DNA"/>
</dbReference>